<keyword evidence="1" id="KW-0472">Membrane</keyword>
<reference evidence="2 4" key="2">
    <citation type="journal article" date="2018" name="Plant J.">
        <title>The Physcomitrella patens chromosome-scale assembly reveals moss genome structure and evolution.</title>
        <authorList>
            <person name="Lang D."/>
            <person name="Ullrich K.K."/>
            <person name="Murat F."/>
            <person name="Fuchs J."/>
            <person name="Jenkins J."/>
            <person name="Haas F.B."/>
            <person name="Piednoel M."/>
            <person name="Gundlach H."/>
            <person name="Van Bel M."/>
            <person name="Meyberg R."/>
            <person name="Vives C."/>
            <person name="Morata J."/>
            <person name="Symeonidi A."/>
            <person name="Hiss M."/>
            <person name="Muchero W."/>
            <person name="Kamisugi Y."/>
            <person name="Saleh O."/>
            <person name="Blanc G."/>
            <person name="Decker E.L."/>
            <person name="van Gessel N."/>
            <person name="Grimwood J."/>
            <person name="Hayes R.D."/>
            <person name="Graham S.W."/>
            <person name="Gunter L.E."/>
            <person name="McDaniel S.F."/>
            <person name="Hoernstein S.N.W."/>
            <person name="Larsson A."/>
            <person name="Li F.W."/>
            <person name="Perroud P.F."/>
            <person name="Phillips J."/>
            <person name="Ranjan P."/>
            <person name="Rokshar D.S."/>
            <person name="Rothfels C.J."/>
            <person name="Schneider L."/>
            <person name="Shu S."/>
            <person name="Stevenson D.W."/>
            <person name="Thummler F."/>
            <person name="Tillich M."/>
            <person name="Villarreal Aguilar J.C."/>
            <person name="Widiez T."/>
            <person name="Wong G.K."/>
            <person name="Wymore A."/>
            <person name="Zhang Y."/>
            <person name="Zimmer A.D."/>
            <person name="Quatrano R.S."/>
            <person name="Mayer K.F.X."/>
            <person name="Goodstein D."/>
            <person name="Casacuberta J.M."/>
            <person name="Vandepoele K."/>
            <person name="Reski R."/>
            <person name="Cuming A.C."/>
            <person name="Tuskan G.A."/>
            <person name="Maumus F."/>
            <person name="Salse J."/>
            <person name="Schmutz J."/>
            <person name="Rensing S.A."/>
        </authorList>
    </citation>
    <scope>NUCLEOTIDE SEQUENCE [LARGE SCALE GENOMIC DNA]</scope>
    <source>
        <strain evidence="3 4">cv. Gransden 2004</strain>
    </source>
</reference>
<evidence type="ECO:0000256" key="1">
    <source>
        <dbReference type="SAM" id="Phobius"/>
    </source>
</evidence>
<keyword evidence="1" id="KW-1133">Transmembrane helix</keyword>
<reference evidence="2 4" key="1">
    <citation type="journal article" date="2008" name="Science">
        <title>The Physcomitrella genome reveals evolutionary insights into the conquest of land by plants.</title>
        <authorList>
            <person name="Rensing S."/>
            <person name="Lang D."/>
            <person name="Zimmer A."/>
            <person name="Terry A."/>
            <person name="Salamov A."/>
            <person name="Shapiro H."/>
            <person name="Nishiyama T."/>
            <person name="Perroud P.-F."/>
            <person name="Lindquist E."/>
            <person name="Kamisugi Y."/>
            <person name="Tanahashi T."/>
            <person name="Sakakibara K."/>
            <person name="Fujita T."/>
            <person name="Oishi K."/>
            <person name="Shin-I T."/>
            <person name="Kuroki Y."/>
            <person name="Toyoda A."/>
            <person name="Suzuki Y."/>
            <person name="Hashimoto A."/>
            <person name="Yamaguchi K."/>
            <person name="Sugano A."/>
            <person name="Kohara Y."/>
            <person name="Fujiyama A."/>
            <person name="Anterola A."/>
            <person name="Aoki S."/>
            <person name="Ashton N."/>
            <person name="Barbazuk W.B."/>
            <person name="Barker E."/>
            <person name="Bennetzen J."/>
            <person name="Bezanilla M."/>
            <person name="Blankenship R."/>
            <person name="Cho S.H."/>
            <person name="Dutcher S."/>
            <person name="Estelle M."/>
            <person name="Fawcett J.A."/>
            <person name="Gundlach H."/>
            <person name="Hanada K."/>
            <person name="Heyl A."/>
            <person name="Hicks K.A."/>
            <person name="Hugh J."/>
            <person name="Lohr M."/>
            <person name="Mayer K."/>
            <person name="Melkozernov A."/>
            <person name="Murata T."/>
            <person name="Nelson D."/>
            <person name="Pils B."/>
            <person name="Prigge M."/>
            <person name="Reiss B."/>
            <person name="Renner T."/>
            <person name="Rombauts S."/>
            <person name="Rushton P."/>
            <person name="Sanderfoot A."/>
            <person name="Schween G."/>
            <person name="Shiu S.-H."/>
            <person name="Stueber K."/>
            <person name="Theodoulou F.L."/>
            <person name="Tu H."/>
            <person name="Van de Peer Y."/>
            <person name="Verrier P.J."/>
            <person name="Waters E."/>
            <person name="Wood A."/>
            <person name="Yang L."/>
            <person name="Cove D."/>
            <person name="Cuming A."/>
            <person name="Hasebe M."/>
            <person name="Lucas S."/>
            <person name="Mishler D.B."/>
            <person name="Reski R."/>
            <person name="Grigoriev I."/>
            <person name="Quatrano R.S."/>
            <person name="Boore J.L."/>
        </authorList>
    </citation>
    <scope>NUCLEOTIDE SEQUENCE [LARGE SCALE GENOMIC DNA]</scope>
    <source>
        <strain evidence="3 4">cv. Gransden 2004</strain>
    </source>
</reference>
<dbReference type="AlphaFoldDB" id="A0A2K1KEK6"/>
<accession>A0A2K1KEK6</accession>
<dbReference type="EMBL" id="ABEU02000006">
    <property type="protein sequence ID" value="PNR52213.1"/>
    <property type="molecule type" value="Genomic_DNA"/>
</dbReference>
<protein>
    <submittedName>
        <fullName evidence="2 3">Uncharacterized protein</fullName>
    </submittedName>
</protein>
<dbReference type="Proteomes" id="UP000006727">
    <property type="component" value="Chromosome 6"/>
</dbReference>
<evidence type="ECO:0000313" key="4">
    <source>
        <dbReference type="Proteomes" id="UP000006727"/>
    </source>
</evidence>
<sequence>MYVSAIAAHKVHLCQDLFYYFCSSILILICKLVIKLVLESVPTKSILSSPLSAK</sequence>
<organism evidence="2">
    <name type="scientific">Physcomitrium patens</name>
    <name type="common">Spreading-leaved earth moss</name>
    <name type="synonym">Physcomitrella patens</name>
    <dbReference type="NCBI Taxonomy" id="3218"/>
    <lineage>
        <taxon>Eukaryota</taxon>
        <taxon>Viridiplantae</taxon>
        <taxon>Streptophyta</taxon>
        <taxon>Embryophyta</taxon>
        <taxon>Bryophyta</taxon>
        <taxon>Bryophytina</taxon>
        <taxon>Bryopsida</taxon>
        <taxon>Funariidae</taxon>
        <taxon>Funariales</taxon>
        <taxon>Funariaceae</taxon>
        <taxon>Physcomitrium</taxon>
    </lineage>
</organism>
<dbReference type="EnsemblPlants" id="Pp3c6_6360V3.1">
    <property type="protein sequence ID" value="PAC:32975792.CDS.1"/>
    <property type="gene ID" value="Pp3c6_6360"/>
</dbReference>
<dbReference type="InParanoid" id="A0A2K1KEK6"/>
<evidence type="ECO:0000313" key="2">
    <source>
        <dbReference type="EMBL" id="PNR52213.1"/>
    </source>
</evidence>
<dbReference type="Gramene" id="Pp3c6_6360V3.2">
    <property type="protein sequence ID" value="PAC:32975793.CDS.1"/>
    <property type="gene ID" value="Pp3c6_6360"/>
</dbReference>
<dbReference type="EnsemblPlants" id="Pp3c6_6360V3.2">
    <property type="protein sequence ID" value="PAC:32975793.CDS.1"/>
    <property type="gene ID" value="Pp3c6_6360"/>
</dbReference>
<evidence type="ECO:0000313" key="3">
    <source>
        <dbReference type="EnsemblPlants" id="PAC:32975792.CDS.1"/>
    </source>
</evidence>
<gene>
    <name evidence="2" type="ORF">PHYPA_008587</name>
</gene>
<dbReference type="Gramene" id="Pp3c6_6360V3.1">
    <property type="protein sequence ID" value="PAC:32975792.CDS.1"/>
    <property type="gene ID" value="Pp3c6_6360"/>
</dbReference>
<name>A0A2K1KEK6_PHYPA</name>
<keyword evidence="1" id="KW-0812">Transmembrane</keyword>
<feature type="transmembrane region" description="Helical" evidence="1">
    <location>
        <begin position="17"/>
        <end position="38"/>
    </location>
</feature>
<reference evidence="3" key="3">
    <citation type="submission" date="2020-12" db="UniProtKB">
        <authorList>
            <consortium name="EnsemblPlants"/>
        </authorList>
    </citation>
    <scope>IDENTIFICATION</scope>
</reference>
<proteinExistence type="predicted"/>
<keyword evidence="4" id="KW-1185">Reference proteome</keyword>